<dbReference type="Proteomes" id="UP001420932">
    <property type="component" value="Unassembled WGS sequence"/>
</dbReference>
<name>A0AAP0FHJ7_9MAGN</name>
<proteinExistence type="predicted"/>
<evidence type="ECO:0000313" key="2">
    <source>
        <dbReference type="Proteomes" id="UP001420932"/>
    </source>
</evidence>
<organism evidence="1 2">
    <name type="scientific">Stephania yunnanensis</name>
    <dbReference type="NCBI Taxonomy" id="152371"/>
    <lineage>
        <taxon>Eukaryota</taxon>
        <taxon>Viridiplantae</taxon>
        <taxon>Streptophyta</taxon>
        <taxon>Embryophyta</taxon>
        <taxon>Tracheophyta</taxon>
        <taxon>Spermatophyta</taxon>
        <taxon>Magnoliopsida</taxon>
        <taxon>Ranunculales</taxon>
        <taxon>Menispermaceae</taxon>
        <taxon>Menispermoideae</taxon>
        <taxon>Cissampelideae</taxon>
        <taxon>Stephania</taxon>
    </lineage>
</organism>
<gene>
    <name evidence="1" type="ORF">Syun_023263</name>
</gene>
<keyword evidence="2" id="KW-1185">Reference proteome</keyword>
<dbReference type="EMBL" id="JBBNAF010000010">
    <property type="protein sequence ID" value="KAK9107252.1"/>
    <property type="molecule type" value="Genomic_DNA"/>
</dbReference>
<evidence type="ECO:0000313" key="1">
    <source>
        <dbReference type="EMBL" id="KAK9107252.1"/>
    </source>
</evidence>
<dbReference type="AlphaFoldDB" id="A0AAP0FHJ7"/>
<comment type="caution">
    <text evidence="1">The sequence shown here is derived from an EMBL/GenBank/DDBJ whole genome shotgun (WGS) entry which is preliminary data.</text>
</comment>
<accession>A0AAP0FHJ7</accession>
<protein>
    <submittedName>
        <fullName evidence="1">Uncharacterized protein</fullName>
    </submittedName>
</protein>
<reference evidence="1 2" key="1">
    <citation type="submission" date="2024-01" db="EMBL/GenBank/DDBJ databases">
        <title>Genome assemblies of Stephania.</title>
        <authorList>
            <person name="Yang L."/>
        </authorList>
    </citation>
    <scope>NUCLEOTIDE SEQUENCE [LARGE SCALE GENOMIC DNA]</scope>
    <source>
        <strain evidence="1">YNDBR</strain>
        <tissue evidence="1">Leaf</tissue>
    </source>
</reference>
<sequence>MWRAAMGVTARKFDLCHVSENSGSRNTNEDASRVVCRRGIRIVMRVARVSRF</sequence>